<proteinExistence type="predicted"/>
<dbReference type="OrthoDB" id="7347529at2"/>
<reference evidence="1 2" key="1">
    <citation type="journal article" date="2018" name="Arch. Microbiol.">
        <title>New insights into the metabolic potential of the phototrophic purple bacterium Rhodopila globiformis DSM 161(T) from its draft genome sequence and evidence for a vanadium-dependent nitrogenase.</title>
        <authorList>
            <person name="Imhoff J.F."/>
            <person name="Rahn T."/>
            <person name="Kunzel S."/>
            <person name="Neulinger S.C."/>
        </authorList>
    </citation>
    <scope>NUCLEOTIDE SEQUENCE [LARGE SCALE GENOMIC DNA]</scope>
    <source>
        <strain evidence="1 2">DSM 16996</strain>
    </source>
</reference>
<protein>
    <submittedName>
        <fullName evidence="1">Uncharacterized protein</fullName>
    </submittedName>
</protein>
<gene>
    <name evidence="1" type="ORF">CCR94_23095</name>
</gene>
<dbReference type="AlphaFoldDB" id="A0A2S6MUW1"/>
<dbReference type="EMBL" id="NHSJ01000136">
    <property type="protein sequence ID" value="PPQ26150.1"/>
    <property type="molecule type" value="Genomic_DNA"/>
</dbReference>
<dbReference type="Pfam" id="PF06475">
    <property type="entry name" value="Glycolipid_bind"/>
    <property type="match status" value="1"/>
</dbReference>
<dbReference type="InterPro" id="IPR009467">
    <property type="entry name" value="Glycolipid-bd_prot_put"/>
</dbReference>
<keyword evidence="2" id="KW-1185">Reference proteome</keyword>
<comment type="caution">
    <text evidence="1">The sequence shown here is derived from an EMBL/GenBank/DDBJ whole genome shotgun (WGS) entry which is preliminary data.</text>
</comment>
<organism evidence="1 2">
    <name type="scientific">Rhodoblastus sphagnicola</name>
    <dbReference type="NCBI Taxonomy" id="333368"/>
    <lineage>
        <taxon>Bacteria</taxon>
        <taxon>Pseudomonadati</taxon>
        <taxon>Pseudomonadota</taxon>
        <taxon>Alphaproteobacteria</taxon>
        <taxon>Hyphomicrobiales</taxon>
        <taxon>Rhodoblastaceae</taxon>
        <taxon>Rhodoblastus</taxon>
    </lineage>
</organism>
<name>A0A2S6MUW1_9HYPH</name>
<dbReference type="Proteomes" id="UP000239089">
    <property type="component" value="Unassembled WGS sequence"/>
</dbReference>
<evidence type="ECO:0000313" key="1">
    <source>
        <dbReference type="EMBL" id="PPQ26150.1"/>
    </source>
</evidence>
<dbReference type="SUPFAM" id="SSF159275">
    <property type="entry name" value="PA1994-like"/>
    <property type="match status" value="1"/>
</dbReference>
<dbReference type="RefSeq" id="WP_104510644.1">
    <property type="nucleotide sequence ID" value="NZ_JACIGC010000018.1"/>
</dbReference>
<sequence>MAVVRWRDWAGEGLEHCVCRRDDSGLTLEGVVAGTRHGLYGGHYFVRTDAVFRTRDVRVEYVNGPRLHVGSDGEGHWRDLIGNRPIPALDGCIDVDIGITPATNALPIKRLKLREHESRDIVVAYVPLPDQVEGDFLPRRAEQRYTCLTPDRRYRYDGVFRAFSAELEVDASGLVLDYPDTFRRIPATA</sequence>
<accession>A0A2S6MUW1</accession>
<evidence type="ECO:0000313" key="2">
    <source>
        <dbReference type="Proteomes" id="UP000239089"/>
    </source>
</evidence>